<dbReference type="Proteomes" id="UP000272400">
    <property type="component" value="Unassembled WGS sequence"/>
</dbReference>
<dbReference type="EMBL" id="RJKE01000001">
    <property type="protein sequence ID" value="ROO82769.1"/>
    <property type="molecule type" value="Genomic_DNA"/>
</dbReference>
<comment type="similarity">
    <text evidence="1">Belongs to the CFA/CMAS family.</text>
</comment>
<keyword evidence="2" id="KW-0489">Methyltransferase</keyword>
<dbReference type="InterPro" id="IPR029063">
    <property type="entry name" value="SAM-dependent_MTases_sf"/>
</dbReference>
<dbReference type="RefSeq" id="WP_123661746.1">
    <property type="nucleotide sequence ID" value="NZ_RJKE01000001.1"/>
</dbReference>
<dbReference type="InterPro" id="IPR050723">
    <property type="entry name" value="CFA/CMAS"/>
</dbReference>
<dbReference type="GO" id="GO:0032259">
    <property type="term" value="P:methylation"/>
    <property type="evidence" value="ECO:0007669"/>
    <property type="project" value="UniProtKB-KW"/>
</dbReference>
<evidence type="ECO:0000313" key="6">
    <source>
        <dbReference type="EMBL" id="ROO82769.1"/>
    </source>
</evidence>
<comment type="caution">
    <text evidence="6">The sequence shown here is derived from an EMBL/GenBank/DDBJ whole genome shotgun (WGS) entry which is preliminary data.</text>
</comment>
<dbReference type="OrthoDB" id="9782855at2"/>
<name>A0A3N1CN77_9ACTN</name>
<dbReference type="PANTHER" id="PTHR43667:SF1">
    <property type="entry name" value="CYCLOPROPANE-FATTY-ACYL-PHOSPHOLIPID SYNTHASE"/>
    <property type="match status" value="1"/>
</dbReference>
<keyword evidence="5" id="KW-0443">Lipid metabolism</keyword>
<reference evidence="6 7" key="1">
    <citation type="submission" date="2018-11" db="EMBL/GenBank/DDBJ databases">
        <title>Sequencing the genomes of 1000 actinobacteria strains.</title>
        <authorList>
            <person name="Klenk H.-P."/>
        </authorList>
    </citation>
    <scope>NUCLEOTIDE SEQUENCE [LARGE SCALE GENOMIC DNA]</scope>
    <source>
        <strain evidence="6 7">DSM 44254</strain>
    </source>
</reference>
<gene>
    <name evidence="6" type="ORF">EDD29_0253</name>
</gene>
<keyword evidence="4" id="KW-0949">S-adenosyl-L-methionine</keyword>
<evidence type="ECO:0000313" key="7">
    <source>
        <dbReference type="Proteomes" id="UP000272400"/>
    </source>
</evidence>
<keyword evidence="3" id="KW-0808">Transferase</keyword>
<evidence type="ECO:0000256" key="3">
    <source>
        <dbReference type="ARBA" id="ARBA00022679"/>
    </source>
</evidence>
<evidence type="ECO:0000256" key="4">
    <source>
        <dbReference type="ARBA" id="ARBA00022691"/>
    </source>
</evidence>
<accession>A0A3N1CN77</accession>
<evidence type="ECO:0000256" key="2">
    <source>
        <dbReference type="ARBA" id="ARBA00022603"/>
    </source>
</evidence>
<evidence type="ECO:0000256" key="1">
    <source>
        <dbReference type="ARBA" id="ARBA00010815"/>
    </source>
</evidence>
<keyword evidence="7" id="KW-1185">Reference proteome</keyword>
<dbReference type="GO" id="GO:0006629">
    <property type="term" value="P:lipid metabolic process"/>
    <property type="evidence" value="ECO:0007669"/>
    <property type="project" value="UniProtKB-KW"/>
</dbReference>
<organism evidence="6 7">
    <name type="scientific">Actinocorallia herbida</name>
    <dbReference type="NCBI Taxonomy" id="58109"/>
    <lineage>
        <taxon>Bacteria</taxon>
        <taxon>Bacillati</taxon>
        <taxon>Actinomycetota</taxon>
        <taxon>Actinomycetes</taxon>
        <taxon>Streptosporangiales</taxon>
        <taxon>Thermomonosporaceae</taxon>
        <taxon>Actinocorallia</taxon>
    </lineage>
</organism>
<evidence type="ECO:0000256" key="5">
    <source>
        <dbReference type="ARBA" id="ARBA00023098"/>
    </source>
</evidence>
<dbReference type="PANTHER" id="PTHR43667">
    <property type="entry name" value="CYCLOPROPANE-FATTY-ACYL-PHOSPHOLIPID SYNTHASE"/>
    <property type="match status" value="1"/>
</dbReference>
<protein>
    <submittedName>
        <fullName evidence="6">Cyclopropane-fatty-acyl-phospholipid synthase</fullName>
    </submittedName>
</protein>
<dbReference type="SUPFAM" id="SSF53335">
    <property type="entry name" value="S-adenosyl-L-methionine-dependent methyltransferases"/>
    <property type="match status" value="1"/>
</dbReference>
<sequence>MADGVAGRLEPLLVRLLGPEPPVRVRAWDGSETGPKDAPAFVLRDRRALRRLLWKPGEVGLVRAFVAGELDIEGDVCAALGALQRVLRRGDEPIALSAEDKREIVRTAVMLGAVGPEPKAPPEEDGAGLMAETSAGLYARMTGEGRGTGVGRWADALTLEEAQDADARDVAARLAPRLGESVLEVNAGFAAFSRLLAAQCPGADVTAVTPFPEQAPPGVFLEPELPGGAFDDRSYDAVVSLAGTTPVHRDLDRLVGVLRPGGRLLVRQTVHRPDALPRPFTSDYVYGKGGDTPTLGEFISLMDAVGLEVRGVRALRDEYALTLRAWAGHLAAPAPGDGIARVWSLHLATTALACENGRIGVYEVEAVLR</sequence>
<dbReference type="AlphaFoldDB" id="A0A3N1CN77"/>
<dbReference type="GO" id="GO:0008168">
    <property type="term" value="F:methyltransferase activity"/>
    <property type="evidence" value="ECO:0007669"/>
    <property type="project" value="UniProtKB-KW"/>
</dbReference>
<dbReference type="Gene3D" id="3.40.50.150">
    <property type="entry name" value="Vaccinia Virus protein VP39"/>
    <property type="match status" value="2"/>
</dbReference>
<proteinExistence type="inferred from homology"/>